<protein>
    <submittedName>
        <fullName evidence="1">Uncharacterized protein</fullName>
    </submittedName>
</protein>
<dbReference type="EMBL" id="JAEPRA010000005">
    <property type="protein sequence ID" value="KAG2185344.1"/>
    <property type="molecule type" value="Genomic_DNA"/>
</dbReference>
<evidence type="ECO:0000313" key="1">
    <source>
        <dbReference type="EMBL" id="KAG2185344.1"/>
    </source>
</evidence>
<accession>A0A8H7Q5E1</accession>
<organism evidence="1 2">
    <name type="scientific">Umbelopsis vinacea</name>
    <dbReference type="NCBI Taxonomy" id="44442"/>
    <lineage>
        <taxon>Eukaryota</taxon>
        <taxon>Fungi</taxon>
        <taxon>Fungi incertae sedis</taxon>
        <taxon>Mucoromycota</taxon>
        <taxon>Mucoromycotina</taxon>
        <taxon>Umbelopsidomycetes</taxon>
        <taxon>Umbelopsidales</taxon>
        <taxon>Umbelopsidaceae</taxon>
        <taxon>Umbelopsis</taxon>
    </lineage>
</organism>
<name>A0A8H7Q5E1_9FUNG</name>
<reference evidence="1" key="1">
    <citation type="submission" date="2020-12" db="EMBL/GenBank/DDBJ databases">
        <title>Metabolic potential, ecology and presence of endohyphal bacteria is reflected in genomic diversity of Mucoromycotina.</title>
        <authorList>
            <person name="Muszewska A."/>
            <person name="Okrasinska A."/>
            <person name="Steczkiewicz K."/>
            <person name="Drgas O."/>
            <person name="Orlowska M."/>
            <person name="Perlinska-Lenart U."/>
            <person name="Aleksandrzak-Piekarczyk T."/>
            <person name="Szatraj K."/>
            <person name="Zielenkiewicz U."/>
            <person name="Pilsyk S."/>
            <person name="Malc E."/>
            <person name="Mieczkowski P."/>
            <person name="Kruszewska J.S."/>
            <person name="Biernat P."/>
            <person name="Pawlowska J."/>
        </authorList>
    </citation>
    <scope>NUCLEOTIDE SEQUENCE</scope>
    <source>
        <strain evidence="1">WA0000051536</strain>
    </source>
</reference>
<sequence>MAFYESFLKGTEPVDTAAALPAAYKKNLDLGQINWQRSVDDAFAFLYNDTGPGISLNSVPTTQREDDPILWHRARTKVFTSTQDFYDFRKIRSEVVLTRIRQNFNFTVHKERGTHAFFGLDCPKPEEYSEEKCKANKDWPCNKNPSEMVCRLFKPYSYTVGLRYILPFGDIRDVLIYAPEHQKAHGAFKVGMPYTGLFPFAPHVRVSFMELPVDHLLTTKDPCPSLLLIYERFAMEVLCDPEFSSAGMDSNPAKCGMFPALWCNSDTETNRRLTTLAEQWRQNLLAANDSSKYDLSLLQ</sequence>
<keyword evidence="2" id="KW-1185">Reference proteome</keyword>
<evidence type="ECO:0000313" key="2">
    <source>
        <dbReference type="Proteomes" id="UP000612746"/>
    </source>
</evidence>
<gene>
    <name evidence="1" type="ORF">INT44_002134</name>
</gene>
<dbReference type="OrthoDB" id="2344405at2759"/>
<comment type="caution">
    <text evidence="1">The sequence shown here is derived from an EMBL/GenBank/DDBJ whole genome shotgun (WGS) entry which is preliminary data.</text>
</comment>
<dbReference type="AlphaFoldDB" id="A0A8H7Q5E1"/>
<dbReference type="Proteomes" id="UP000612746">
    <property type="component" value="Unassembled WGS sequence"/>
</dbReference>
<proteinExistence type="predicted"/>